<feature type="compositionally biased region" description="Polar residues" evidence="1">
    <location>
        <begin position="257"/>
        <end position="273"/>
    </location>
</feature>
<feature type="region of interest" description="Disordered" evidence="1">
    <location>
        <begin position="110"/>
        <end position="134"/>
    </location>
</feature>
<feature type="compositionally biased region" description="Basic and acidic residues" evidence="1">
    <location>
        <begin position="393"/>
        <end position="404"/>
    </location>
</feature>
<feature type="compositionally biased region" description="Basic and acidic residues" evidence="1">
    <location>
        <begin position="457"/>
        <end position="475"/>
    </location>
</feature>
<feature type="region of interest" description="Disordered" evidence="1">
    <location>
        <begin position="1"/>
        <end position="30"/>
    </location>
</feature>
<comment type="caution">
    <text evidence="2">The sequence shown here is derived from an EMBL/GenBank/DDBJ whole genome shotgun (WGS) entry which is preliminary data.</text>
</comment>
<evidence type="ECO:0000313" key="3">
    <source>
        <dbReference type="Proteomes" id="UP000310066"/>
    </source>
</evidence>
<proteinExistence type="predicted"/>
<dbReference type="Proteomes" id="UP000310066">
    <property type="component" value="Unassembled WGS sequence"/>
</dbReference>
<gene>
    <name evidence="2" type="ORF">B0A54_14352</name>
</gene>
<feature type="compositionally biased region" description="Basic and acidic residues" evidence="1">
    <location>
        <begin position="490"/>
        <end position="506"/>
    </location>
</feature>
<dbReference type="EMBL" id="NAJP01000088">
    <property type="protein sequence ID" value="TKA32966.1"/>
    <property type="molecule type" value="Genomic_DNA"/>
</dbReference>
<dbReference type="OrthoDB" id="284473at2759"/>
<feature type="compositionally biased region" description="Polar residues" evidence="1">
    <location>
        <begin position="118"/>
        <end position="134"/>
    </location>
</feature>
<evidence type="ECO:0000256" key="1">
    <source>
        <dbReference type="SAM" id="MobiDB-lite"/>
    </source>
</evidence>
<feature type="region of interest" description="Disordered" evidence="1">
    <location>
        <begin position="194"/>
        <end position="795"/>
    </location>
</feature>
<protein>
    <submittedName>
        <fullName evidence="2">Uncharacterized protein</fullName>
    </submittedName>
</protein>
<evidence type="ECO:0000313" key="2">
    <source>
        <dbReference type="EMBL" id="TKA32966.1"/>
    </source>
</evidence>
<feature type="compositionally biased region" description="Basic and acidic residues" evidence="1">
    <location>
        <begin position="525"/>
        <end position="537"/>
    </location>
</feature>
<feature type="compositionally biased region" description="Low complexity" evidence="1">
    <location>
        <begin position="317"/>
        <end position="331"/>
    </location>
</feature>
<name>A0A4U0UEH1_9PEZI</name>
<feature type="compositionally biased region" description="Basic and acidic residues" evidence="1">
    <location>
        <begin position="610"/>
        <end position="629"/>
    </location>
</feature>
<feature type="compositionally biased region" description="Basic and acidic residues" evidence="1">
    <location>
        <begin position="729"/>
        <end position="750"/>
    </location>
</feature>
<accession>A0A4U0UEH1</accession>
<organism evidence="2 3">
    <name type="scientific">Friedmanniomyces endolithicus</name>
    <dbReference type="NCBI Taxonomy" id="329885"/>
    <lineage>
        <taxon>Eukaryota</taxon>
        <taxon>Fungi</taxon>
        <taxon>Dikarya</taxon>
        <taxon>Ascomycota</taxon>
        <taxon>Pezizomycotina</taxon>
        <taxon>Dothideomycetes</taxon>
        <taxon>Dothideomycetidae</taxon>
        <taxon>Mycosphaerellales</taxon>
        <taxon>Teratosphaeriaceae</taxon>
        <taxon>Friedmanniomyces</taxon>
    </lineage>
</organism>
<feature type="compositionally biased region" description="Basic and acidic residues" evidence="1">
    <location>
        <begin position="233"/>
        <end position="243"/>
    </location>
</feature>
<sequence length="1100" mass="118704">MPVTSDSANHRNHELPTSSPQLSKSDQADLDALNASVDRMRTFTAQQPYILTIPQDEPRYHHAYQYQAAQWLHQTPFEWKEGESIQYQTFVYHEHGKDMFQLLNSQPREAREVGATKGQATTGADTPSTGPKKTITLNAYKKKQAGAGTAKEAAAPAVRPVDAPVKQAAVKGPVERAKADTEEVLAAVKALEVAPVETALPVKQDLKRKREKHGSEEQAVGGAPLAVPLAASTEDHVAKKMRTDFQPPTPAGREETASPTKPTSTPLATSNKSPAKPQDAELPPRLSPLRADPLPPRLSPTIPANMEATIKAREMLKTSSSDLSAPSSATKNGALTPPRPVEGITKRKSPIPRNAFRANSSSPAVRSDVEEKANSKPAITSAPQPQPKRAKTHPVELSRDDEITVGKALKAAAQSTEPASKVVKLKYKKQQREAVRRILKMRPTSADKTVAPAPKPAVEDPSKPDRLSGRRRDPAAKGVAQRIGPAARNKQPEIRRYEPPGRRKDSVAVGAETADDAGLGKRKRGVEEQTVRVDDPSLIRPGQKAPAVESTPSQDPPAKRPKVLDPPPVDAVETQTSQKKPTIHHDAGPSTEPPKAADTEQARTSGLPPIEKKAAAQDNEKPPPAKVDRVAGTQQSDPIKDQAAVSGARTVPSKPLDTSEKHEQEADPPLPRPVDFSVANVQSEALLVKPPDVLVEPPKHDEPATNGSTATIQTEKVLPESKITSKVPESADKERATRLGEPRERPEGAERPASANPDDSLATARTQFKESPFKRKKIPEAIETSRTPSTPIRPDLQSPFLQTSTQKSQQVTPTFRKDHLSAVAMTREISTDGNVHTPSSGASGTPVTINGVTSQPNGPSTKVARTATQQAWEAEQLRLDTLGRELKHAATAHLAKLKLVPSDPNTPAPDQKLAAVKSLESLLAYTLSFTSADEASLAAEPPQSLSTRYWRTLHAFFPYVKHNCEAHPLLLGLACHLAVVISAHILDVVQQYPSGKQQTMQELVAETHATLFKSAREAEVKLDCDGLAVQFPLSWERRARVLPASGTASGEATAPGVFAGGYKLPLGVHTSPIRAARAGYAMLEEWMGREGVEYELRLKL</sequence>
<dbReference type="AlphaFoldDB" id="A0A4U0UEH1"/>
<reference evidence="2 3" key="1">
    <citation type="submission" date="2017-03" db="EMBL/GenBank/DDBJ databases">
        <title>Genomes of endolithic fungi from Antarctica.</title>
        <authorList>
            <person name="Coleine C."/>
            <person name="Masonjones S."/>
            <person name="Stajich J.E."/>
        </authorList>
    </citation>
    <scope>NUCLEOTIDE SEQUENCE [LARGE SCALE GENOMIC DNA]</scope>
    <source>
        <strain evidence="2 3">CCFEE 5311</strain>
    </source>
</reference>
<feature type="compositionally biased region" description="Polar residues" evidence="1">
    <location>
        <begin position="705"/>
        <end position="714"/>
    </location>
</feature>
<feature type="compositionally biased region" description="Polar residues" evidence="1">
    <location>
        <begin position="15"/>
        <end position="25"/>
    </location>
</feature>
<feature type="region of interest" description="Disordered" evidence="1">
    <location>
        <begin position="831"/>
        <end position="862"/>
    </location>
</feature>
<feature type="compositionally biased region" description="Polar residues" evidence="1">
    <location>
        <begin position="831"/>
        <end position="860"/>
    </location>
</feature>